<evidence type="ECO:0000313" key="1">
    <source>
        <dbReference type="EMBL" id="KAJ8133425.1"/>
    </source>
</evidence>
<dbReference type="EMBL" id="JAPUUL010000014">
    <property type="protein sequence ID" value="KAJ8133425.1"/>
    <property type="molecule type" value="Genomic_DNA"/>
</dbReference>
<keyword evidence="2" id="KW-1185">Reference proteome</keyword>
<comment type="caution">
    <text evidence="1">The sequence shown here is derived from an EMBL/GenBank/DDBJ whole genome shotgun (WGS) entry which is preliminary data.</text>
</comment>
<reference evidence="1" key="1">
    <citation type="submission" date="2022-12" db="EMBL/GenBank/DDBJ databases">
        <title>Genome Sequence of Lasiodiplodia mahajangana.</title>
        <authorList>
            <person name="Buettner E."/>
        </authorList>
    </citation>
    <scope>NUCLEOTIDE SEQUENCE</scope>
    <source>
        <strain evidence="1">VT137</strain>
    </source>
</reference>
<accession>A0ACC2K0Z5</accession>
<dbReference type="Proteomes" id="UP001153332">
    <property type="component" value="Unassembled WGS sequence"/>
</dbReference>
<gene>
    <name evidence="1" type="ORF">O1611_g206</name>
</gene>
<protein>
    <submittedName>
        <fullName evidence="1">Uncharacterized protein</fullName>
    </submittedName>
</protein>
<proteinExistence type="predicted"/>
<name>A0ACC2K0Z5_9PEZI</name>
<organism evidence="1 2">
    <name type="scientific">Lasiodiplodia mahajangana</name>
    <dbReference type="NCBI Taxonomy" id="1108764"/>
    <lineage>
        <taxon>Eukaryota</taxon>
        <taxon>Fungi</taxon>
        <taxon>Dikarya</taxon>
        <taxon>Ascomycota</taxon>
        <taxon>Pezizomycotina</taxon>
        <taxon>Dothideomycetes</taxon>
        <taxon>Dothideomycetes incertae sedis</taxon>
        <taxon>Botryosphaeriales</taxon>
        <taxon>Botryosphaeriaceae</taxon>
        <taxon>Lasiodiplodia</taxon>
    </lineage>
</organism>
<sequence length="135" mass="14956">MAVPRHRINAAPMAAEAPTNPQRRNTHDGKATTEHWLSVVARTIARLIKRPVVALCLSIQQMWKDYRDGRTMRLQEPQSQQSRPREVVESWIRQGEGCRVSGDEGPALDAYAGYLATETMAAAAAAPEGRSYADI</sequence>
<evidence type="ECO:0000313" key="2">
    <source>
        <dbReference type="Proteomes" id="UP001153332"/>
    </source>
</evidence>